<reference evidence="3" key="1">
    <citation type="journal article" date="2015" name="Genome Announc.">
        <title>Draft Genome Sequence of an Anaerobic Ammonium-Oxidizing Bacterium, "Candidatus Brocadia sinica".</title>
        <authorList>
            <person name="Oshiki M."/>
            <person name="Shinyako-Hata K."/>
            <person name="Satoh H."/>
            <person name="Okabe S."/>
        </authorList>
    </citation>
    <scope>NUCLEOTIDE SEQUENCE [LARGE SCALE GENOMIC DNA]</scope>
    <source>
        <strain evidence="3">JPN1</strain>
    </source>
</reference>
<dbReference type="SUPFAM" id="SSF81301">
    <property type="entry name" value="Nucleotidyltransferase"/>
    <property type="match status" value="1"/>
</dbReference>
<dbReference type="EMBL" id="BAFN01000001">
    <property type="protein sequence ID" value="GAN33379.1"/>
    <property type="molecule type" value="Genomic_DNA"/>
</dbReference>
<dbReference type="CDD" id="cd05403">
    <property type="entry name" value="NT_KNTase_like"/>
    <property type="match status" value="1"/>
</dbReference>
<gene>
    <name evidence="2" type="ORF">BROSI_A1899</name>
</gene>
<evidence type="ECO:0000313" key="2">
    <source>
        <dbReference type="EMBL" id="GAN33379.1"/>
    </source>
</evidence>
<protein>
    <submittedName>
        <fullName evidence="2">Nucleotidyltransferases</fullName>
    </submittedName>
</protein>
<comment type="caution">
    <text evidence="2">The sequence shown here is derived from an EMBL/GenBank/DDBJ whole genome shotgun (WGS) entry which is preliminary data.</text>
</comment>
<dbReference type="RefSeq" id="WP_082059132.1">
    <property type="nucleotide sequence ID" value="NZ_BAFN01000001.1"/>
</dbReference>
<dbReference type="Gene3D" id="3.30.460.10">
    <property type="entry name" value="Beta Polymerase, domain 2"/>
    <property type="match status" value="1"/>
</dbReference>
<evidence type="ECO:0000313" key="3">
    <source>
        <dbReference type="Proteomes" id="UP000032309"/>
    </source>
</evidence>
<dbReference type="PANTHER" id="PTHR43852">
    <property type="entry name" value="NUCLEOTIDYLTRANSFERASE"/>
    <property type="match status" value="1"/>
</dbReference>
<dbReference type="Proteomes" id="UP000032309">
    <property type="component" value="Unassembled WGS sequence"/>
</dbReference>
<name>A0ABQ0JX80_9BACT</name>
<dbReference type="PANTHER" id="PTHR43852:SF3">
    <property type="entry name" value="NUCLEOTIDYLTRANSFERASE"/>
    <property type="match status" value="1"/>
</dbReference>
<keyword evidence="3" id="KW-1185">Reference proteome</keyword>
<dbReference type="Pfam" id="PF18765">
    <property type="entry name" value="Polbeta"/>
    <property type="match status" value="1"/>
</dbReference>
<accession>A0ABQ0JX80</accession>
<dbReference type="InterPro" id="IPR041633">
    <property type="entry name" value="Polbeta"/>
</dbReference>
<feature type="domain" description="Polymerase beta nucleotidyltransferase" evidence="1">
    <location>
        <begin position="17"/>
        <end position="109"/>
    </location>
</feature>
<organism evidence="2 3">
    <name type="scientific">Candidatus Brocadia sinica JPN1</name>
    <dbReference type="NCBI Taxonomy" id="1197129"/>
    <lineage>
        <taxon>Bacteria</taxon>
        <taxon>Pseudomonadati</taxon>
        <taxon>Planctomycetota</taxon>
        <taxon>Candidatus Brocadiia</taxon>
        <taxon>Candidatus Brocadiales</taxon>
        <taxon>Candidatus Brocadiaceae</taxon>
        <taxon>Candidatus Brocadia</taxon>
    </lineage>
</organism>
<dbReference type="InterPro" id="IPR043519">
    <property type="entry name" value="NT_sf"/>
</dbReference>
<dbReference type="InterPro" id="IPR052930">
    <property type="entry name" value="TA_antitoxin_MntA"/>
</dbReference>
<evidence type="ECO:0000259" key="1">
    <source>
        <dbReference type="Pfam" id="PF18765"/>
    </source>
</evidence>
<proteinExistence type="predicted"/>
<sequence>MLYSQRELQNILENYFKETADTYRIEMAFLYGSWARGYPKETSDVDIAIVFSETDDEDKVFRKITDITLSFMGRIKLEVNIIPVFLDFRKPMLYYNAMVLGIPVFIRDQNRYAALLDEAIFQMEDFSIFGTRWQLEIVEKRLEALSIHFEPVLEKFIEEIESFCRFLRNHS</sequence>